<reference evidence="2" key="2">
    <citation type="submission" date="2025-08" db="UniProtKB">
        <authorList>
            <consortium name="Ensembl"/>
        </authorList>
    </citation>
    <scope>IDENTIFICATION</scope>
    <source>
        <strain evidence="2">Boxer</strain>
    </source>
</reference>
<sequence>RGAGAGGGPCGGAGARGGPSPDPAGGAAGRPAPCTSSTFPWPRLGARPKSGIRAWAAGSHPKETGRGEGAGDGVSRALPQLRARLSRGGLAARPSPRPTSGEAGGPPGCAAPALSARRPERGFPGIALPLGSSRGFPAARSRGEPRAGLAPRGARQRGKTPGGAGRAGETQPFEVFDSSEESGYLVLTIVISGHFFISQGQTLLEGFSLIGSKNWLKIVRRMDCLLFGTTIKNKSRMFRVQFSGVSREQALERCCSCVQKLAQYVTVQVPDGACEELRPGPSPLTAGKSQGQDCAQRGPPQPGLPQNPEKPGPRGPVSRSASGGRAPVSWLAQSLLVSEELPPVYEQSTWDAEELGPFLRLCLMDQNFPAFVEEVEKELRKLTGLRN</sequence>
<evidence type="ECO:0000313" key="2">
    <source>
        <dbReference type="Ensembl" id="ENSCAFP00845037977.1"/>
    </source>
</evidence>
<dbReference type="InterPro" id="IPR029168">
    <property type="entry name" value="REC114L"/>
</dbReference>
<dbReference type="OrthoDB" id="6479200at2759"/>
<dbReference type="FunCoup" id="A0A8I3PY54">
    <property type="interactions" value="5"/>
</dbReference>
<evidence type="ECO:0000256" key="1">
    <source>
        <dbReference type="SAM" id="MobiDB-lite"/>
    </source>
</evidence>
<name>A0A8I3PY54_CANLF</name>
<dbReference type="Proteomes" id="UP000805418">
    <property type="component" value="Chromosome 30"/>
</dbReference>
<feature type="region of interest" description="Disordered" evidence="1">
    <location>
        <begin position="278"/>
        <end position="324"/>
    </location>
</feature>
<dbReference type="Ensembl" id="ENSCAFT00845048409.1">
    <property type="protein sequence ID" value="ENSCAFP00845037977.1"/>
    <property type="gene ID" value="ENSCAFG00845027454.1"/>
</dbReference>
<evidence type="ECO:0000313" key="3">
    <source>
        <dbReference type="Proteomes" id="UP000805418"/>
    </source>
</evidence>
<keyword evidence="3" id="KW-1185">Reference proteome</keyword>
<dbReference type="AlphaFoldDB" id="A0A8I3PY54"/>
<reference evidence="2" key="3">
    <citation type="submission" date="2025-09" db="UniProtKB">
        <authorList>
            <consortium name="Ensembl"/>
        </authorList>
    </citation>
    <scope>IDENTIFICATION</scope>
    <source>
        <strain evidence="2">Boxer</strain>
    </source>
</reference>
<accession>A0A8I3PY54</accession>
<protein>
    <submittedName>
        <fullName evidence="2">REC114 meiotic recombination protein</fullName>
    </submittedName>
</protein>
<gene>
    <name evidence="2" type="primary">REC114</name>
</gene>
<feature type="compositionally biased region" description="Gly residues" evidence="1">
    <location>
        <begin position="1"/>
        <end position="17"/>
    </location>
</feature>
<proteinExistence type="predicted"/>
<organism evidence="2 3">
    <name type="scientific">Canis lupus familiaris</name>
    <name type="common">Dog</name>
    <name type="synonym">Canis familiaris</name>
    <dbReference type="NCBI Taxonomy" id="9615"/>
    <lineage>
        <taxon>Eukaryota</taxon>
        <taxon>Metazoa</taxon>
        <taxon>Chordata</taxon>
        <taxon>Craniata</taxon>
        <taxon>Vertebrata</taxon>
        <taxon>Euteleostomi</taxon>
        <taxon>Mammalia</taxon>
        <taxon>Eutheria</taxon>
        <taxon>Laurasiatheria</taxon>
        <taxon>Carnivora</taxon>
        <taxon>Caniformia</taxon>
        <taxon>Canidae</taxon>
        <taxon>Canis</taxon>
    </lineage>
</organism>
<dbReference type="PANTHER" id="PTHR34921">
    <property type="entry name" value="MEIOTIC RECOMBINATION PROTEIN REC114"/>
    <property type="match status" value="1"/>
</dbReference>
<feature type="compositionally biased region" description="Low complexity" evidence="1">
    <location>
        <begin position="81"/>
        <end position="93"/>
    </location>
</feature>
<dbReference type="GeneTree" id="ENSGT00390000007235"/>
<dbReference type="Pfam" id="PF15165">
    <property type="entry name" value="REC114-like"/>
    <property type="match status" value="1"/>
</dbReference>
<feature type="compositionally biased region" description="Pro residues" evidence="1">
    <location>
        <begin position="299"/>
        <end position="314"/>
    </location>
</feature>
<feature type="region of interest" description="Disordered" evidence="1">
    <location>
        <begin position="1"/>
        <end position="171"/>
    </location>
</feature>
<dbReference type="PANTHER" id="PTHR34921:SF1">
    <property type="entry name" value="MEIOTIC RECOMBINATION PROTEIN REC114"/>
    <property type="match status" value="1"/>
</dbReference>
<reference evidence="2" key="1">
    <citation type="submission" date="2020-03" db="EMBL/GenBank/DDBJ databases">
        <title>Long-read based genome assembly of a Labrador retriever dog.</title>
        <authorList>
            <person name="Eory L."/>
            <person name="Zhang W."/>
            <person name="Schoenebeck J."/>
        </authorList>
    </citation>
    <scope>NUCLEOTIDE SEQUENCE [LARGE SCALE GENOMIC DNA]</scope>
    <source>
        <strain evidence="2">Labrador retriever</strain>
    </source>
</reference>
<feature type="compositionally biased region" description="Low complexity" evidence="1">
    <location>
        <begin position="23"/>
        <end position="33"/>
    </location>
</feature>